<name>A0A1J1HKK1_9DIPT</name>
<reference evidence="1 2" key="1">
    <citation type="submission" date="2015-04" db="EMBL/GenBank/DDBJ databases">
        <authorList>
            <person name="Syromyatnikov M.Y."/>
            <person name="Popov V.N."/>
        </authorList>
    </citation>
    <scope>NUCLEOTIDE SEQUENCE [LARGE SCALE GENOMIC DNA]</scope>
</reference>
<protein>
    <submittedName>
        <fullName evidence="1">CLUMA_CG000601, isoform A</fullName>
    </submittedName>
</protein>
<proteinExistence type="predicted"/>
<dbReference type="EMBL" id="CVRI01000002">
    <property type="protein sequence ID" value="CRK86769.1"/>
    <property type="molecule type" value="Genomic_DNA"/>
</dbReference>
<accession>A0A1J1HKK1</accession>
<keyword evidence="2" id="KW-1185">Reference proteome</keyword>
<gene>
    <name evidence="1" type="ORF">CLUMA_CG000601</name>
</gene>
<dbReference type="Proteomes" id="UP000183832">
    <property type="component" value="Unassembled WGS sequence"/>
</dbReference>
<evidence type="ECO:0000313" key="2">
    <source>
        <dbReference type="Proteomes" id="UP000183832"/>
    </source>
</evidence>
<dbReference type="AlphaFoldDB" id="A0A1J1HKK1"/>
<sequence length="69" mass="7813">MKINKNKSETIKYQEVVGTIVYGKLSIQTTDCLVFINLRKLIRAFILLTVKTKKSEVGVESEIMSQCCS</sequence>
<organism evidence="1 2">
    <name type="scientific">Clunio marinus</name>
    <dbReference type="NCBI Taxonomy" id="568069"/>
    <lineage>
        <taxon>Eukaryota</taxon>
        <taxon>Metazoa</taxon>
        <taxon>Ecdysozoa</taxon>
        <taxon>Arthropoda</taxon>
        <taxon>Hexapoda</taxon>
        <taxon>Insecta</taxon>
        <taxon>Pterygota</taxon>
        <taxon>Neoptera</taxon>
        <taxon>Endopterygota</taxon>
        <taxon>Diptera</taxon>
        <taxon>Nematocera</taxon>
        <taxon>Chironomoidea</taxon>
        <taxon>Chironomidae</taxon>
        <taxon>Clunio</taxon>
    </lineage>
</organism>
<evidence type="ECO:0000313" key="1">
    <source>
        <dbReference type="EMBL" id="CRK86769.1"/>
    </source>
</evidence>